<reference evidence="2 3" key="1">
    <citation type="journal article" date="2018" name="Nat. Genet.">
        <title>The Rosa genome provides new insights in the design of modern roses.</title>
        <authorList>
            <person name="Bendahmane M."/>
        </authorList>
    </citation>
    <scope>NUCLEOTIDE SEQUENCE [LARGE SCALE GENOMIC DNA]</scope>
    <source>
        <strain evidence="3">cv. Old Blush</strain>
    </source>
</reference>
<dbReference type="EMBL" id="PDCK01000045">
    <property type="protein sequence ID" value="PRQ21781.1"/>
    <property type="molecule type" value="Genomic_DNA"/>
</dbReference>
<evidence type="ECO:0000256" key="1">
    <source>
        <dbReference type="PROSITE-ProRule" id="PRU00023"/>
    </source>
</evidence>
<dbReference type="AlphaFoldDB" id="A0A2P6PIM5"/>
<keyword evidence="1" id="KW-0040">ANK repeat</keyword>
<feature type="repeat" description="ANK" evidence="1">
    <location>
        <begin position="220"/>
        <end position="241"/>
    </location>
</feature>
<evidence type="ECO:0000313" key="3">
    <source>
        <dbReference type="Proteomes" id="UP000238479"/>
    </source>
</evidence>
<keyword evidence="3" id="KW-1185">Reference proteome</keyword>
<organism evidence="2 3">
    <name type="scientific">Rosa chinensis</name>
    <name type="common">China rose</name>
    <dbReference type="NCBI Taxonomy" id="74649"/>
    <lineage>
        <taxon>Eukaryota</taxon>
        <taxon>Viridiplantae</taxon>
        <taxon>Streptophyta</taxon>
        <taxon>Embryophyta</taxon>
        <taxon>Tracheophyta</taxon>
        <taxon>Spermatophyta</taxon>
        <taxon>Magnoliopsida</taxon>
        <taxon>eudicotyledons</taxon>
        <taxon>Gunneridae</taxon>
        <taxon>Pentapetalae</taxon>
        <taxon>rosids</taxon>
        <taxon>fabids</taxon>
        <taxon>Rosales</taxon>
        <taxon>Rosaceae</taxon>
        <taxon>Rosoideae</taxon>
        <taxon>Rosoideae incertae sedis</taxon>
        <taxon>Rosa</taxon>
    </lineage>
</organism>
<accession>A0A2P6PIM5</accession>
<gene>
    <name evidence="2" type="ORF">RchiOBHm_Chr7g0243041</name>
</gene>
<dbReference type="InterPro" id="IPR036770">
    <property type="entry name" value="Ankyrin_rpt-contain_sf"/>
</dbReference>
<dbReference type="PROSITE" id="PS50088">
    <property type="entry name" value="ANK_REPEAT"/>
    <property type="match status" value="5"/>
</dbReference>
<dbReference type="Gene3D" id="1.25.40.20">
    <property type="entry name" value="Ankyrin repeat-containing domain"/>
    <property type="match status" value="3"/>
</dbReference>
<sequence length="629" mass="70769">MASTLVGSNALILEILDRTNYKYWRSRLKAYLLAEDLWEAVEAIVEPTILKDDQADYKAWTKKNAKALYAIQNSCGRELFPFICDIETAKVAWAALEQECKVVQGYDENNADHLVRFKLFIESVSSGDWDKAKKCLGEVDMRSVVLRAVRGRHGVIALHVAAMEGHAHIVKELVQLMTQEDLKTKTAHGHTALHAAAWMGHVHVVKELPVPLMGELKDSDGDTALHIAVQEGKVDIVKELVLLIRQEDLKIKNDAGYTALHLAVNKGNVPMVKGFMRKEKDENNIGKDDFKHYISFITYVTNGDWDQANEYLKELDNPCGAVTAVDPRNNYRDTALHVAALKGHVDVTKGLVLLLKMRQEDLELKTAEDFTTFGSGITLGVSEEFLMEKAKYMVGQYEKTLGSCLEIQNAEGFTALHLAVLRGYRDIVKELVPLMRKEGLEIRDACGRTTLDIAILLRHVDFAKELVQSMRPEALEEKDGQGFTALNQAIQCLNDGDVQEMAKYMAEKNVKVFGISSAPHDDIPVVDALRRNKWKSARYMYSVTPLEALEGPNGSLLICLCLNASNTIDLAWDLLQHLPNLAFTITKSPESTPMLKLARMHFAFLSGTRLTRWQRWLYDRIHKNYSSMS</sequence>
<comment type="caution">
    <text evidence="2">The sequence shown here is derived from an EMBL/GenBank/DDBJ whole genome shotgun (WGS) entry which is preliminary data.</text>
</comment>
<protein>
    <submittedName>
        <fullName evidence="2">Putative ankyrin repeat-containing domain-containing protein</fullName>
    </submittedName>
</protein>
<feature type="repeat" description="ANK" evidence="1">
    <location>
        <begin position="153"/>
        <end position="185"/>
    </location>
</feature>
<feature type="repeat" description="ANK" evidence="1">
    <location>
        <begin position="411"/>
        <end position="432"/>
    </location>
</feature>
<dbReference type="Proteomes" id="UP000238479">
    <property type="component" value="Chromosome 7"/>
</dbReference>
<feature type="repeat" description="ANK" evidence="1">
    <location>
        <begin position="188"/>
        <end position="208"/>
    </location>
</feature>
<dbReference type="PANTHER" id="PTHR24121:SF16">
    <property type="entry name" value="NON-SPECIFIC SERINE_THREONINE PROTEIN KINASE"/>
    <property type="match status" value="1"/>
</dbReference>
<dbReference type="InterPro" id="IPR002110">
    <property type="entry name" value="Ankyrin_rpt"/>
</dbReference>
<dbReference type="Pfam" id="PF12796">
    <property type="entry name" value="Ank_2"/>
    <property type="match status" value="3"/>
</dbReference>
<proteinExistence type="predicted"/>
<dbReference type="PROSITE" id="PS50297">
    <property type="entry name" value="ANK_REP_REGION"/>
    <property type="match status" value="5"/>
</dbReference>
<dbReference type="STRING" id="74649.A0A2P6PIM5"/>
<dbReference type="PANTHER" id="PTHR24121">
    <property type="entry name" value="NO MECHANORECEPTOR POTENTIAL C, ISOFORM D-RELATED"/>
    <property type="match status" value="1"/>
</dbReference>
<dbReference type="Gramene" id="PRQ21781">
    <property type="protein sequence ID" value="PRQ21781"/>
    <property type="gene ID" value="RchiOBHm_Chr7g0243041"/>
</dbReference>
<dbReference type="SUPFAM" id="SSF48403">
    <property type="entry name" value="Ankyrin repeat"/>
    <property type="match status" value="1"/>
</dbReference>
<evidence type="ECO:0000313" key="2">
    <source>
        <dbReference type="EMBL" id="PRQ21781.1"/>
    </source>
</evidence>
<feature type="repeat" description="ANK" evidence="1">
    <location>
        <begin position="255"/>
        <end position="287"/>
    </location>
</feature>
<dbReference type="SMART" id="SM00248">
    <property type="entry name" value="ANK"/>
    <property type="match status" value="8"/>
</dbReference>
<name>A0A2P6PIM5_ROSCH</name>
<dbReference type="Pfam" id="PF14223">
    <property type="entry name" value="Retrotran_gag_2"/>
    <property type="match status" value="1"/>
</dbReference>